<dbReference type="Proteomes" id="UP000295334">
    <property type="component" value="Unassembled WGS sequence"/>
</dbReference>
<dbReference type="SMART" id="SM00850">
    <property type="entry name" value="LytTR"/>
    <property type="match status" value="1"/>
</dbReference>
<dbReference type="PANTHER" id="PTHR37299:SF1">
    <property type="entry name" value="STAGE 0 SPORULATION PROTEIN A HOMOLOG"/>
    <property type="match status" value="1"/>
</dbReference>
<dbReference type="GO" id="GO:0003677">
    <property type="term" value="F:DNA binding"/>
    <property type="evidence" value="ECO:0007669"/>
    <property type="project" value="InterPro"/>
</dbReference>
<sequence>MVQKRPFSVVLLQYSHGTGGMPDIYRILHQLTKTTTMEHPEIVRATGRPVADQFKRRFLIRISERLIPVEAQEIAYFFVDNNITFIKTWDDKRYIVEFSLTDLQQLLDPEQFFRINRSHLVSFRSLSGITLHYSNRLRLNLTPPFREEVFVSRDKVPDFKKWIGG</sequence>
<dbReference type="PROSITE" id="PS50930">
    <property type="entry name" value="HTH_LYTTR"/>
    <property type="match status" value="1"/>
</dbReference>
<evidence type="ECO:0000313" key="2">
    <source>
        <dbReference type="EMBL" id="TCJ12068.1"/>
    </source>
</evidence>
<comment type="caution">
    <text evidence="2">The sequence shown here is derived from an EMBL/GenBank/DDBJ whole genome shotgun (WGS) entry which is preliminary data.</text>
</comment>
<dbReference type="OrthoDB" id="675236at2"/>
<dbReference type="Gene3D" id="2.40.50.1020">
    <property type="entry name" value="LytTr DNA-binding domain"/>
    <property type="match status" value="1"/>
</dbReference>
<proteinExistence type="predicted"/>
<dbReference type="GO" id="GO:0000156">
    <property type="term" value="F:phosphorelay response regulator activity"/>
    <property type="evidence" value="ECO:0007669"/>
    <property type="project" value="InterPro"/>
</dbReference>
<keyword evidence="3" id="KW-1185">Reference proteome</keyword>
<name>A0A4R1B6U7_9BACT</name>
<reference evidence="2 3" key="1">
    <citation type="submission" date="2019-03" db="EMBL/GenBank/DDBJ databases">
        <authorList>
            <person name="Kim M.K.M."/>
        </authorList>
    </citation>
    <scope>NUCLEOTIDE SEQUENCE [LARGE SCALE GENOMIC DNA]</scope>
    <source>
        <strain evidence="2 3">17J68-12</strain>
    </source>
</reference>
<evidence type="ECO:0000259" key="1">
    <source>
        <dbReference type="PROSITE" id="PS50930"/>
    </source>
</evidence>
<dbReference type="PANTHER" id="PTHR37299">
    <property type="entry name" value="TRANSCRIPTIONAL REGULATOR-RELATED"/>
    <property type="match status" value="1"/>
</dbReference>
<feature type="domain" description="HTH LytTR-type" evidence="1">
    <location>
        <begin position="58"/>
        <end position="165"/>
    </location>
</feature>
<gene>
    <name evidence="2" type="ORF">EPD60_16050</name>
</gene>
<protein>
    <submittedName>
        <fullName evidence="2">LytTR family transcriptional regulator</fullName>
    </submittedName>
</protein>
<accession>A0A4R1B6U7</accession>
<dbReference type="AlphaFoldDB" id="A0A4R1B6U7"/>
<organism evidence="2 3">
    <name type="scientific">Flaviaesturariibacter flavus</name>
    <dbReference type="NCBI Taxonomy" id="2502780"/>
    <lineage>
        <taxon>Bacteria</taxon>
        <taxon>Pseudomonadati</taxon>
        <taxon>Bacteroidota</taxon>
        <taxon>Chitinophagia</taxon>
        <taxon>Chitinophagales</taxon>
        <taxon>Chitinophagaceae</taxon>
        <taxon>Flaviaestuariibacter</taxon>
    </lineage>
</organism>
<dbReference type="InterPro" id="IPR007492">
    <property type="entry name" value="LytTR_DNA-bd_dom"/>
</dbReference>
<dbReference type="EMBL" id="SJZI01000052">
    <property type="protein sequence ID" value="TCJ12068.1"/>
    <property type="molecule type" value="Genomic_DNA"/>
</dbReference>
<dbReference type="InterPro" id="IPR046947">
    <property type="entry name" value="LytR-like"/>
</dbReference>
<evidence type="ECO:0000313" key="3">
    <source>
        <dbReference type="Proteomes" id="UP000295334"/>
    </source>
</evidence>
<dbReference type="Pfam" id="PF04397">
    <property type="entry name" value="LytTR"/>
    <property type="match status" value="1"/>
</dbReference>